<accession>A0A934K5A4</accession>
<evidence type="ECO:0000256" key="1">
    <source>
        <dbReference type="ARBA" id="ARBA00009625"/>
    </source>
</evidence>
<name>A0A934K5A4_9BACT</name>
<dbReference type="PANTHER" id="PTHR43087">
    <property type="entry name" value="LYSINE/ARGININE/ORNITHINE TRANSPORT SYSTEM KINASE"/>
    <property type="match status" value="1"/>
</dbReference>
<comment type="caution">
    <text evidence="7">The sequence shown here is derived from an EMBL/GenBank/DDBJ whole genome shotgun (WGS) entry which is preliminary data.</text>
</comment>
<organism evidence="7 8">
    <name type="scientific">Candidatus Nephthysia bennettiae</name>
    <dbReference type="NCBI Taxonomy" id="3127016"/>
    <lineage>
        <taxon>Bacteria</taxon>
        <taxon>Bacillati</taxon>
        <taxon>Candidatus Dormiibacterota</taxon>
        <taxon>Candidatus Dormibacteria</taxon>
        <taxon>Candidatus Dormibacterales</taxon>
        <taxon>Candidatus Dormibacteraceae</taxon>
        <taxon>Candidatus Nephthysia</taxon>
    </lineage>
</organism>
<evidence type="ECO:0000256" key="2">
    <source>
        <dbReference type="ARBA" id="ARBA00022741"/>
    </source>
</evidence>
<evidence type="ECO:0000313" key="7">
    <source>
        <dbReference type="EMBL" id="MBJ7600717.1"/>
    </source>
</evidence>
<dbReference type="Pfam" id="PF03308">
    <property type="entry name" value="MeaB"/>
    <property type="match status" value="1"/>
</dbReference>
<evidence type="ECO:0000256" key="3">
    <source>
        <dbReference type="ARBA" id="ARBA00022801"/>
    </source>
</evidence>
<keyword evidence="8" id="KW-1185">Reference proteome</keyword>
<dbReference type="EMBL" id="JAEKNR010000217">
    <property type="protein sequence ID" value="MBJ7600717.1"/>
    <property type="molecule type" value="Genomic_DNA"/>
</dbReference>
<reference evidence="7" key="1">
    <citation type="submission" date="2020-10" db="EMBL/GenBank/DDBJ databases">
        <title>Ca. Dormibacterota MAGs.</title>
        <authorList>
            <person name="Montgomery K."/>
        </authorList>
    </citation>
    <scope>NUCLEOTIDE SEQUENCE [LARGE SCALE GENOMIC DNA]</scope>
    <source>
        <strain evidence="7">SC8812_S17_10</strain>
    </source>
</reference>
<dbReference type="Proteomes" id="UP000612893">
    <property type="component" value="Unassembled WGS sequence"/>
</dbReference>
<evidence type="ECO:0000256" key="6">
    <source>
        <dbReference type="SAM" id="MobiDB-lite"/>
    </source>
</evidence>
<dbReference type="GO" id="GO:0005525">
    <property type="term" value="F:GTP binding"/>
    <property type="evidence" value="ECO:0007669"/>
    <property type="project" value="UniProtKB-KW"/>
</dbReference>
<keyword evidence="5" id="KW-0143">Chaperone</keyword>
<dbReference type="InterPro" id="IPR052040">
    <property type="entry name" value="GTPase/Isobutyryl-CoA_mutase"/>
</dbReference>
<dbReference type="InterPro" id="IPR005129">
    <property type="entry name" value="GTPase_ArgK"/>
</dbReference>
<proteinExistence type="inferred from homology"/>
<gene>
    <name evidence="7" type="primary">meaB</name>
    <name evidence="7" type="ORF">JF922_21940</name>
</gene>
<evidence type="ECO:0000256" key="5">
    <source>
        <dbReference type="ARBA" id="ARBA00023186"/>
    </source>
</evidence>
<comment type="similarity">
    <text evidence="1">Belongs to the SIMIBI class G3E GTPase family. ArgK/MeaB subfamily.</text>
</comment>
<protein>
    <submittedName>
        <fullName evidence="7">Methylmalonyl Co-A mutase-associated GTPase MeaB</fullName>
    </submittedName>
</protein>
<keyword evidence="4" id="KW-0342">GTP-binding</keyword>
<dbReference type="SUPFAM" id="SSF52540">
    <property type="entry name" value="P-loop containing nucleoside triphosphate hydrolases"/>
    <property type="match status" value="1"/>
</dbReference>
<dbReference type="NCBIfam" id="TIGR00750">
    <property type="entry name" value="lao"/>
    <property type="match status" value="1"/>
</dbReference>
<dbReference type="GO" id="GO:0016787">
    <property type="term" value="F:hydrolase activity"/>
    <property type="evidence" value="ECO:0007669"/>
    <property type="project" value="UniProtKB-KW"/>
</dbReference>
<keyword evidence="3" id="KW-0378">Hydrolase</keyword>
<dbReference type="CDD" id="cd03114">
    <property type="entry name" value="MMAA-like"/>
    <property type="match status" value="1"/>
</dbReference>
<dbReference type="PANTHER" id="PTHR43087:SF1">
    <property type="entry name" value="LAO_AO TRANSPORT SYSTEM ATPASE"/>
    <property type="match status" value="1"/>
</dbReference>
<keyword evidence="2" id="KW-0547">Nucleotide-binding</keyword>
<dbReference type="Gene3D" id="3.40.50.300">
    <property type="entry name" value="P-loop containing nucleotide triphosphate hydrolases"/>
    <property type="match status" value="1"/>
</dbReference>
<dbReference type="AlphaFoldDB" id="A0A934K5A4"/>
<dbReference type="InterPro" id="IPR027417">
    <property type="entry name" value="P-loop_NTPase"/>
</dbReference>
<evidence type="ECO:0000313" key="8">
    <source>
        <dbReference type="Proteomes" id="UP000612893"/>
    </source>
</evidence>
<sequence length="311" mass="33213">MARAISLVEQRDPSVRHLLESLADRARRPYVLGFTGAPGTGKSTLVDGVVRLLRDGGQSVAVIAVDPNSPYSGGAILGDRIRMQAHALDKGVFIRSMGARGHLGGLSIATREAIRLIGAFGFDRVILETVGVGQSELEVAAIADSTLVVLTPGLGDGVQMIKAGIMEIADVFVLNKADLPGAQKTVQEIRGMLSMGPRLAWRPPIVQAVATTGSGLEEVLAAVEEHRSHLEESGEARLRAEARLKDEAADLVGEWARSEARRLLDSERPLADRLLRDRIPYAAAEEVIRRRGNTLVPEAASSGGEEERADA</sequence>
<evidence type="ECO:0000256" key="4">
    <source>
        <dbReference type="ARBA" id="ARBA00023134"/>
    </source>
</evidence>
<feature type="region of interest" description="Disordered" evidence="6">
    <location>
        <begin position="292"/>
        <end position="311"/>
    </location>
</feature>